<dbReference type="PANTHER" id="PTHR13261:SF0">
    <property type="entry name" value="BRCA2 AND CDKN1A-INTERACTING PROTEIN"/>
    <property type="match status" value="1"/>
</dbReference>
<comment type="similarity">
    <text evidence="1">Belongs to the BCP1 family.</text>
</comment>
<dbReference type="AlphaFoldDB" id="A0AAU9JXD8"/>
<organism evidence="2 3">
    <name type="scientific">Blepharisma stoltei</name>
    <dbReference type="NCBI Taxonomy" id="1481888"/>
    <lineage>
        <taxon>Eukaryota</taxon>
        <taxon>Sar</taxon>
        <taxon>Alveolata</taxon>
        <taxon>Ciliophora</taxon>
        <taxon>Postciliodesmatophora</taxon>
        <taxon>Heterotrichea</taxon>
        <taxon>Heterotrichida</taxon>
        <taxon>Blepharismidae</taxon>
        <taxon>Blepharisma</taxon>
    </lineage>
</organism>
<gene>
    <name evidence="2" type="ORF">BSTOLATCC_MIC49388</name>
</gene>
<proteinExistence type="inferred from homology"/>
<evidence type="ECO:0000256" key="1">
    <source>
        <dbReference type="ARBA" id="ARBA00006781"/>
    </source>
</evidence>
<dbReference type="GO" id="GO:0005634">
    <property type="term" value="C:nucleus"/>
    <property type="evidence" value="ECO:0007669"/>
    <property type="project" value="TreeGrafter"/>
</dbReference>
<protein>
    <recommendedName>
        <fullName evidence="4">BCCIP-like protein</fullName>
    </recommendedName>
</protein>
<dbReference type="Pfam" id="PF13862">
    <property type="entry name" value="BCCIP"/>
    <property type="match status" value="1"/>
</dbReference>
<comment type="caution">
    <text evidence="2">The sequence shown here is derived from an EMBL/GenBank/DDBJ whole genome shotgun (WGS) entry which is preliminary data.</text>
</comment>
<dbReference type="Proteomes" id="UP001162131">
    <property type="component" value="Unassembled WGS sequence"/>
</dbReference>
<keyword evidence="3" id="KW-1185">Reference proteome</keyword>
<sequence length="258" mass="29477">MEEENISFEPSSDAMMMDVNFDFLDPRPEFSLCIRNFLYSLFDYRCPISQLADLICNQEIGTFLVADNGEKPEDNILGFITIVNLSAPSDISSYLMNYLSSKGDISITNNHRVGFLICERIVNLPIELIPVLHNQLVEDVNWAIEKFPQAYAQYDFIISLSKCVNLMNNSGKGRKKRRLAAPESQLYFRLEDEILLKYSEESFTFDAEAGAGVPKRDAMPTTDDSVSNKLVMVLRWENYLNALQEISKTYTNNTMNLE</sequence>
<accession>A0AAU9JXD8</accession>
<name>A0AAU9JXD8_9CILI</name>
<dbReference type="EMBL" id="CAJZBQ010000048">
    <property type="protein sequence ID" value="CAG9329769.1"/>
    <property type="molecule type" value="Genomic_DNA"/>
</dbReference>
<dbReference type="PANTHER" id="PTHR13261">
    <property type="entry name" value="BRCA2 AND CDKN1A INTERACTING PROTEIN"/>
    <property type="match status" value="1"/>
</dbReference>
<evidence type="ECO:0000313" key="3">
    <source>
        <dbReference type="Proteomes" id="UP001162131"/>
    </source>
</evidence>
<evidence type="ECO:0008006" key="4">
    <source>
        <dbReference type="Google" id="ProtNLM"/>
    </source>
</evidence>
<reference evidence="2" key="1">
    <citation type="submission" date="2021-09" db="EMBL/GenBank/DDBJ databases">
        <authorList>
            <consortium name="AG Swart"/>
            <person name="Singh M."/>
            <person name="Singh A."/>
            <person name="Seah K."/>
            <person name="Emmerich C."/>
        </authorList>
    </citation>
    <scope>NUCLEOTIDE SEQUENCE</scope>
    <source>
        <strain evidence="2">ATCC30299</strain>
    </source>
</reference>
<dbReference type="InterPro" id="IPR025602">
    <property type="entry name" value="BCP1_family"/>
</dbReference>
<evidence type="ECO:0000313" key="2">
    <source>
        <dbReference type="EMBL" id="CAG9329769.1"/>
    </source>
</evidence>